<gene>
    <name evidence="1" type="ORF">LCGC14_0799720</name>
</gene>
<sequence>MAYRSPLPERSNEDDFAPIEDTTYCRCCGGKADMDAFCMQCRHPYNEWCARGDGHCPNCGYMIDNEGKCDHCKHQRTKENTETIRPTHCNYCGFMIGTDGVCMRFNSHKQLV</sequence>
<proteinExistence type="predicted"/>
<dbReference type="EMBL" id="LAZR01002147">
    <property type="protein sequence ID" value="KKN33838.1"/>
    <property type="molecule type" value="Genomic_DNA"/>
</dbReference>
<comment type="caution">
    <text evidence="1">The sequence shown here is derived from an EMBL/GenBank/DDBJ whole genome shotgun (WGS) entry which is preliminary data.</text>
</comment>
<organism evidence="1">
    <name type="scientific">marine sediment metagenome</name>
    <dbReference type="NCBI Taxonomy" id="412755"/>
    <lineage>
        <taxon>unclassified sequences</taxon>
        <taxon>metagenomes</taxon>
        <taxon>ecological metagenomes</taxon>
    </lineage>
</organism>
<protein>
    <submittedName>
        <fullName evidence="1">Uncharacterized protein</fullName>
    </submittedName>
</protein>
<name>A0A0F9SX73_9ZZZZ</name>
<evidence type="ECO:0000313" key="1">
    <source>
        <dbReference type="EMBL" id="KKN33838.1"/>
    </source>
</evidence>
<reference evidence="1" key="1">
    <citation type="journal article" date="2015" name="Nature">
        <title>Complex archaea that bridge the gap between prokaryotes and eukaryotes.</title>
        <authorList>
            <person name="Spang A."/>
            <person name="Saw J.H."/>
            <person name="Jorgensen S.L."/>
            <person name="Zaremba-Niedzwiedzka K."/>
            <person name="Martijn J."/>
            <person name="Lind A.E."/>
            <person name="van Eijk R."/>
            <person name="Schleper C."/>
            <person name="Guy L."/>
            <person name="Ettema T.J."/>
        </authorList>
    </citation>
    <scope>NUCLEOTIDE SEQUENCE</scope>
</reference>
<accession>A0A0F9SX73</accession>
<dbReference type="AlphaFoldDB" id="A0A0F9SX73"/>